<dbReference type="EMBL" id="BAABEY010000026">
    <property type="protein sequence ID" value="GAA4442411.1"/>
    <property type="molecule type" value="Genomic_DNA"/>
</dbReference>
<evidence type="ECO:0000313" key="2">
    <source>
        <dbReference type="Proteomes" id="UP001501508"/>
    </source>
</evidence>
<comment type="caution">
    <text evidence="1">The sequence shown here is derived from an EMBL/GenBank/DDBJ whole genome shotgun (WGS) entry which is preliminary data.</text>
</comment>
<sequence length="77" mass="8879">MKIPVEAIKNFDEENAVNVIANTFTHCSQPASVFYNSTINPIEKILELHDQKIALYERMIKEKDEMVARMERLLAGK</sequence>
<organism evidence="1 2">
    <name type="scientific">Ravibacter arvi</name>
    <dbReference type="NCBI Taxonomy" id="2051041"/>
    <lineage>
        <taxon>Bacteria</taxon>
        <taxon>Pseudomonadati</taxon>
        <taxon>Bacteroidota</taxon>
        <taxon>Cytophagia</taxon>
        <taxon>Cytophagales</taxon>
        <taxon>Spirosomataceae</taxon>
        <taxon>Ravibacter</taxon>
    </lineage>
</organism>
<proteinExistence type="predicted"/>
<dbReference type="Proteomes" id="UP001501508">
    <property type="component" value="Unassembled WGS sequence"/>
</dbReference>
<keyword evidence="2" id="KW-1185">Reference proteome</keyword>
<gene>
    <name evidence="1" type="ORF">GCM10023091_29210</name>
</gene>
<evidence type="ECO:0008006" key="3">
    <source>
        <dbReference type="Google" id="ProtNLM"/>
    </source>
</evidence>
<protein>
    <recommendedName>
        <fullName evidence="3">Transcriptional regulator</fullName>
    </recommendedName>
</protein>
<name>A0ABP8M188_9BACT</name>
<evidence type="ECO:0000313" key="1">
    <source>
        <dbReference type="EMBL" id="GAA4442411.1"/>
    </source>
</evidence>
<accession>A0ABP8M188</accession>
<reference evidence="2" key="1">
    <citation type="journal article" date="2019" name="Int. J. Syst. Evol. Microbiol.">
        <title>The Global Catalogue of Microorganisms (GCM) 10K type strain sequencing project: providing services to taxonomists for standard genome sequencing and annotation.</title>
        <authorList>
            <consortium name="The Broad Institute Genomics Platform"/>
            <consortium name="The Broad Institute Genome Sequencing Center for Infectious Disease"/>
            <person name="Wu L."/>
            <person name="Ma J."/>
        </authorList>
    </citation>
    <scope>NUCLEOTIDE SEQUENCE [LARGE SCALE GENOMIC DNA]</scope>
    <source>
        <strain evidence="2">JCM 31920</strain>
    </source>
</reference>